<reference evidence="1" key="2">
    <citation type="journal article" date="2022" name="New Phytol.">
        <title>Evolutionary transition to the ectomycorrhizal habit in the genomes of a hyperdiverse lineage of mushroom-forming fungi.</title>
        <authorList>
            <person name="Looney B."/>
            <person name="Miyauchi S."/>
            <person name="Morin E."/>
            <person name="Drula E."/>
            <person name="Courty P.E."/>
            <person name="Kohler A."/>
            <person name="Kuo A."/>
            <person name="LaButti K."/>
            <person name="Pangilinan J."/>
            <person name="Lipzen A."/>
            <person name="Riley R."/>
            <person name="Andreopoulos W."/>
            <person name="He G."/>
            <person name="Johnson J."/>
            <person name="Nolan M."/>
            <person name="Tritt A."/>
            <person name="Barry K.W."/>
            <person name="Grigoriev I.V."/>
            <person name="Nagy L.G."/>
            <person name="Hibbett D."/>
            <person name="Henrissat B."/>
            <person name="Matheny P.B."/>
            <person name="Labbe J."/>
            <person name="Martin F.M."/>
        </authorList>
    </citation>
    <scope>NUCLEOTIDE SEQUENCE</scope>
    <source>
        <strain evidence="1">EC-137</strain>
    </source>
</reference>
<evidence type="ECO:0000313" key="2">
    <source>
        <dbReference type="Proteomes" id="UP000814128"/>
    </source>
</evidence>
<gene>
    <name evidence="1" type="ORF">K488DRAFT_69317</name>
</gene>
<sequence>MPALILVATGGTSWSPACHQHAQQQYPDAGAPLAGHGRDDALDSYWQVIQNNDPHHRDRGDYEVGISESVLPALSVAAKGREPLRLNVSTPLHYSAHLLSTKHVLSTYPTVGGNSPLKAQIVRTMVNCSTNLVIWLQSLVQE</sequence>
<protein>
    <submittedName>
        <fullName evidence="1">Uncharacterized protein</fullName>
    </submittedName>
</protein>
<reference evidence="1" key="1">
    <citation type="submission" date="2021-02" db="EMBL/GenBank/DDBJ databases">
        <authorList>
            <consortium name="DOE Joint Genome Institute"/>
            <person name="Ahrendt S."/>
            <person name="Looney B.P."/>
            <person name="Miyauchi S."/>
            <person name="Morin E."/>
            <person name="Drula E."/>
            <person name="Courty P.E."/>
            <person name="Chicoki N."/>
            <person name="Fauchery L."/>
            <person name="Kohler A."/>
            <person name="Kuo A."/>
            <person name="Labutti K."/>
            <person name="Pangilinan J."/>
            <person name="Lipzen A."/>
            <person name="Riley R."/>
            <person name="Andreopoulos W."/>
            <person name="He G."/>
            <person name="Johnson J."/>
            <person name="Barry K.W."/>
            <person name="Grigoriev I.V."/>
            <person name="Nagy L."/>
            <person name="Hibbett D."/>
            <person name="Henrissat B."/>
            <person name="Matheny P.B."/>
            <person name="Labbe J."/>
            <person name="Martin F."/>
        </authorList>
    </citation>
    <scope>NUCLEOTIDE SEQUENCE</scope>
    <source>
        <strain evidence="1">EC-137</strain>
    </source>
</reference>
<comment type="caution">
    <text evidence="1">The sequence shown here is derived from an EMBL/GenBank/DDBJ whole genome shotgun (WGS) entry which is preliminary data.</text>
</comment>
<keyword evidence="2" id="KW-1185">Reference proteome</keyword>
<evidence type="ECO:0000313" key="1">
    <source>
        <dbReference type="EMBL" id="KAI0034247.1"/>
    </source>
</evidence>
<accession>A0ACB8QRD5</accession>
<name>A0ACB8QRD5_9AGAM</name>
<proteinExistence type="predicted"/>
<dbReference type="Proteomes" id="UP000814128">
    <property type="component" value="Unassembled WGS sequence"/>
</dbReference>
<dbReference type="EMBL" id="MU273504">
    <property type="protein sequence ID" value="KAI0034247.1"/>
    <property type="molecule type" value="Genomic_DNA"/>
</dbReference>
<organism evidence="1 2">
    <name type="scientific">Vararia minispora EC-137</name>
    <dbReference type="NCBI Taxonomy" id="1314806"/>
    <lineage>
        <taxon>Eukaryota</taxon>
        <taxon>Fungi</taxon>
        <taxon>Dikarya</taxon>
        <taxon>Basidiomycota</taxon>
        <taxon>Agaricomycotina</taxon>
        <taxon>Agaricomycetes</taxon>
        <taxon>Russulales</taxon>
        <taxon>Lachnocladiaceae</taxon>
        <taxon>Vararia</taxon>
    </lineage>
</organism>